<feature type="transmembrane region" description="Helical" evidence="1">
    <location>
        <begin position="113"/>
        <end position="134"/>
    </location>
</feature>
<evidence type="ECO:0000313" key="3">
    <source>
        <dbReference type="Proteomes" id="UP001501734"/>
    </source>
</evidence>
<dbReference type="Pfam" id="PF05552">
    <property type="entry name" value="MS_channel_1st_1"/>
    <property type="match status" value="5"/>
</dbReference>
<feature type="transmembrane region" description="Helical" evidence="1">
    <location>
        <begin position="202"/>
        <end position="223"/>
    </location>
</feature>
<dbReference type="InterPro" id="IPR045275">
    <property type="entry name" value="MscS_archaea/bacteria_type"/>
</dbReference>
<dbReference type="Gene3D" id="1.10.287.1260">
    <property type="match status" value="3"/>
</dbReference>
<sequence>MFDFDFDFMYYFGSISNFLTALLVLIIGWVIALIVANIVKNALKKTTLDDKLFSGPSGEKKGDYHSETIISRFVFWVIMAFAIIAFLNILNLSSIARPFSDMLNSLLSIVPDIILAIILAAVAWVIASTLSFLIRKLGLRLPITTLLSKLGLKEDTQHANKAVNVIATLVFYFVLLLFLPAILSTLNLTGISQPFQSMVASILDFIPALFAAALVFVIGWFVAKVIRALLTNFLTSVGSEQLAAKLGLKKLLEGTSLAQVIGTIVFVLIMIPVSISALEQLNISGITVPAIGMLNNIMAMLPNIAIAIILIAVGIWVGRWVKQLIDQLLTRVGFNNLMRHLGLGNWANQQPHYTLSQIVGIIAEIVVVILFVGEALQVVNLYFLGAIVGAIIAYLPHVLVAILILGVALFFANLVEKMVLSLVSGKGRVALANIAKYSIIVLAVFMALNQLGVADSIVNAAFILTLGALALAFGLAFGLGGREFASKYLSKWDRKLEDTQVESKDVSPVDPK</sequence>
<keyword evidence="3" id="KW-1185">Reference proteome</keyword>
<feature type="transmembrane region" description="Helical" evidence="1">
    <location>
        <begin position="257"/>
        <end position="277"/>
    </location>
</feature>
<dbReference type="SUPFAM" id="SSF82861">
    <property type="entry name" value="Mechanosensitive channel protein MscS (YggB), transmembrane region"/>
    <property type="match status" value="1"/>
</dbReference>
<dbReference type="InterPro" id="IPR008910">
    <property type="entry name" value="MSC_TM_helix"/>
</dbReference>
<feature type="transmembrane region" description="Helical" evidence="1">
    <location>
        <begin position="15"/>
        <end position="39"/>
    </location>
</feature>
<feature type="transmembrane region" description="Helical" evidence="1">
    <location>
        <begin position="162"/>
        <end position="182"/>
    </location>
</feature>
<dbReference type="Proteomes" id="UP001501734">
    <property type="component" value="Unassembled WGS sequence"/>
</dbReference>
<feature type="transmembrane region" description="Helical" evidence="1">
    <location>
        <begin position="427"/>
        <end position="448"/>
    </location>
</feature>
<proteinExistence type="predicted"/>
<reference evidence="3" key="1">
    <citation type="journal article" date="2019" name="Int. J. Syst. Evol. Microbiol.">
        <title>The Global Catalogue of Microorganisms (GCM) 10K type strain sequencing project: providing services to taxonomists for standard genome sequencing and annotation.</title>
        <authorList>
            <consortium name="The Broad Institute Genomics Platform"/>
            <consortium name="The Broad Institute Genome Sequencing Center for Infectious Disease"/>
            <person name="Wu L."/>
            <person name="Ma J."/>
        </authorList>
    </citation>
    <scope>NUCLEOTIDE SEQUENCE [LARGE SCALE GENOMIC DNA]</scope>
    <source>
        <strain evidence="3">JCM 17250</strain>
    </source>
</reference>
<feature type="transmembrane region" description="Helical" evidence="1">
    <location>
        <begin position="382"/>
        <end position="415"/>
    </location>
</feature>
<keyword evidence="1" id="KW-0812">Transmembrane</keyword>
<feature type="transmembrane region" description="Helical" evidence="1">
    <location>
        <begin position="297"/>
        <end position="317"/>
    </location>
</feature>
<dbReference type="RefSeq" id="WP_344910072.1">
    <property type="nucleotide sequence ID" value="NZ_BAABDL010000025.1"/>
</dbReference>
<accession>A0ABP7V7I5</accession>
<comment type="caution">
    <text evidence="2">The sequence shown here is derived from an EMBL/GenBank/DDBJ whole genome shotgun (WGS) entry which is preliminary data.</text>
</comment>
<evidence type="ECO:0000313" key="2">
    <source>
        <dbReference type="EMBL" id="GAA4061286.1"/>
    </source>
</evidence>
<keyword evidence="1" id="KW-0472">Membrane</keyword>
<feature type="transmembrane region" description="Helical" evidence="1">
    <location>
        <begin position="460"/>
        <end position="481"/>
    </location>
</feature>
<evidence type="ECO:0000256" key="1">
    <source>
        <dbReference type="SAM" id="Phobius"/>
    </source>
</evidence>
<dbReference type="PANTHER" id="PTHR30221:SF1">
    <property type="entry name" value="SMALL-CONDUCTANCE MECHANOSENSITIVE CHANNEL"/>
    <property type="match status" value="1"/>
</dbReference>
<protein>
    <submittedName>
        <fullName evidence="2">Mechanosensitive ion channel</fullName>
    </submittedName>
</protein>
<dbReference type="InterPro" id="IPR011014">
    <property type="entry name" value="MscS_channel_TM-2"/>
</dbReference>
<gene>
    <name evidence="2" type="ORF">GCM10022410_05390</name>
</gene>
<dbReference type="PANTHER" id="PTHR30221">
    <property type="entry name" value="SMALL-CONDUCTANCE MECHANOSENSITIVE CHANNEL"/>
    <property type="match status" value="1"/>
</dbReference>
<keyword evidence="1" id="KW-1133">Transmembrane helix</keyword>
<feature type="transmembrane region" description="Helical" evidence="1">
    <location>
        <begin position="358"/>
        <end position="376"/>
    </location>
</feature>
<feature type="transmembrane region" description="Helical" evidence="1">
    <location>
        <begin position="73"/>
        <end position="93"/>
    </location>
</feature>
<organism evidence="2 3">
    <name type="scientific">Amphibacillus indicireducens</name>
    <dbReference type="NCBI Taxonomy" id="1076330"/>
    <lineage>
        <taxon>Bacteria</taxon>
        <taxon>Bacillati</taxon>
        <taxon>Bacillota</taxon>
        <taxon>Bacilli</taxon>
        <taxon>Bacillales</taxon>
        <taxon>Bacillaceae</taxon>
        <taxon>Amphibacillus</taxon>
    </lineage>
</organism>
<dbReference type="EMBL" id="BAABDL010000025">
    <property type="protein sequence ID" value="GAA4061286.1"/>
    <property type="molecule type" value="Genomic_DNA"/>
</dbReference>
<name>A0ABP7V7I5_9BACI</name>
<dbReference type="NCBIfam" id="NF033912">
    <property type="entry name" value="msc"/>
    <property type="match status" value="1"/>
</dbReference>